<gene>
    <name evidence="6" type="ORF">FL622_00600</name>
</gene>
<sequence>MISLKSKFLILSTLIALMVVSLSMWHHLAAHRETLNQLAMQHSRILGDTIRNSVITFMRSGENDRVAEILEEIQTEPTLEFVQIFDESGRILRSGRSESVGDLVPAVDLIAYRSQQFSSRHEHNGQIYQARILPIYNEPDCHACHDQSERVLGILSIHIAIDDLANMHSQLNFRAIASSFPMLLFLILAITGFVMYYVEKPLRSLVGAMNHLEKGEFEQATVSLTTSKEMAQLSEKFNRMVERLRTQIHEMVRQEREIAVGKEKLAHQEQIEAMNTTLEERLKEIEYLNASLEQRIGEIEEANYRIADLAGELESKNTTLQQAVHRLSALYNMGLAINSTMNQGKLFQLLIEATVDTLKASAGYILLFDRETHELTIGGSFGLPSPPASGMRIPLENGGVSHWVIENRKPLLIQNINDADHFNKVSRLGFTRETVICAPLMVNGEPIGTITMANRRDGSSFYTEDLELLSTIAGQASIAIKNAQLYEEQQTTYLNTVQALVSAIEASDAYTHGHSERVTRISLALARRLSLPPERLKRLEQAAVLHDIGKIGIDRELLHKKGDLTHQNVQALHQHPLIGVKILEPIQFLKDVRKIIAQHHERYDGKGYPNHLKGDEILMEARILAVADTFDAMISDRPYREALSFEEAVEEIRSYTGTQFDPIVAETFLEMIQKGGFRQHLPGKTLNPHPVHNESIPPLDAGGLTNR</sequence>
<dbReference type="SUPFAM" id="SSF55781">
    <property type="entry name" value="GAF domain-like"/>
    <property type="match status" value="1"/>
</dbReference>
<keyword evidence="3" id="KW-0812">Transmembrane</keyword>
<accession>A0A550JKH3</accession>
<dbReference type="Gene3D" id="3.30.450.40">
    <property type="match status" value="1"/>
</dbReference>
<dbReference type="GO" id="GO:0016020">
    <property type="term" value="C:membrane"/>
    <property type="evidence" value="ECO:0007669"/>
    <property type="project" value="InterPro"/>
</dbReference>
<dbReference type="Pfam" id="PF13487">
    <property type="entry name" value="HD_5"/>
    <property type="match status" value="1"/>
</dbReference>
<dbReference type="InterPro" id="IPR029151">
    <property type="entry name" value="Sensor-like_sf"/>
</dbReference>
<keyword evidence="3" id="KW-1133">Transmembrane helix</keyword>
<reference evidence="6 7" key="1">
    <citation type="submission" date="2019-07" db="EMBL/GenBank/DDBJ databases">
        <title>Insights of Desulfuromonas acetexigens electromicrobiology.</title>
        <authorList>
            <person name="Katuri K."/>
            <person name="Sapireddy V."/>
            <person name="Shaw D.R."/>
            <person name="Saikaly P."/>
        </authorList>
    </citation>
    <scope>NUCLEOTIDE SEQUENCE [LARGE SCALE GENOMIC DNA]</scope>
    <source>
        <strain evidence="6 7">2873</strain>
    </source>
</reference>
<proteinExistence type="predicted"/>
<dbReference type="SUPFAM" id="SSF109604">
    <property type="entry name" value="HD-domain/PDEase-like"/>
    <property type="match status" value="1"/>
</dbReference>
<dbReference type="NCBIfam" id="TIGR00277">
    <property type="entry name" value="HDIG"/>
    <property type="match status" value="1"/>
</dbReference>
<dbReference type="Pfam" id="PF13185">
    <property type="entry name" value="GAF_2"/>
    <property type="match status" value="1"/>
</dbReference>
<dbReference type="SMART" id="SM00065">
    <property type="entry name" value="GAF"/>
    <property type="match status" value="1"/>
</dbReference>
<feature type="region of interest" description="Disordered" evidence="2">
    <location>
        <begin position="680"/>
        <end position="707"/>
    </location>
</feature>
<dbReference type="InterPro" id="IPR006675">
    <property type="entry name" value="HDIG_dom"/>
</dbReference>
<dbReference type="Pfam" id="PF21563">
    <property type="entry name" value="Mcp40H-20_sensor"/>
    <property type="match status" value="1"/>
</dbReference>
<feature type="coiled-coil region" evidence="1">
    <location>
        <begin position="275"/>
        <end position="302"/>
    </location>
</feature>
<dbReference type="PANTHER" id="PTHR43155:SF2">
    <property type="entry name" value="CYCLIC DI-GMP PHOSPHODIESTERASE PA4108"/>
    <property type="match status" value="1"/>
</dbReference>
<evidence type="ECO:0000259" key="4">
    <source>
        <dbReference type="PROSITE" id="PS50885"/>
    </source>
</evidence>
<dbReference type="Gene3D" id="1.10.3210.10">
    <property type="entry name" value="Hypothetical protein af1432"/>
    <property type="match status" value="1"/>
</dbReference>
<dbReference type="SMART" id="SM00471">
    <property type="entry name" value="HDc"/>
    <property type="match status" value="1"/>
</dbReference>
<evidence type="ECO:0000259" key="5">
    <source>
        <dbReference type="PROSITE" id="PS51832"/>
    </source>
</evidence>
<dbReference type="InterPro" id="IPR037522">
    <property type="entry name" value="HD_GYP_dom"/>
</dbReference>
<comment type="caution">
    <text evidence="6">The sequence shown here is derived from an EMBL/GenBank/DDBJ whole genome shotgun (WGS) entry which is preliminary data.</text>
</comment>
<evidence type="ECO:0000313" key="7">
    <source>
        <dbReference type="Proteomes" id="UP000317155"/>
    </source>
</evidence>
<dbReference type="Gene3D" id="6.10.340.10">
    <property type="match status" value="1"/>
</dbReference>
<dbReference type="Pfam" id="PF00672">
    <property type="entry name" value="HAMP"/>
    <property type="match status" value="1"/>
</dbReference>
<feature type="domain" description="HD-GYP" evidence="5">
    <location>
        <begin position="489"/>
        <end position="684"/>
    </location>
</feature>
<organism evidence="6 7">
    <name type="scientific">Trichloromonas acetexigens</name>
    <dbReference type="NCBI Taxonomy" id="38815"/>
    <lineage>
        <taxon>Bacteria</taxon>
        <taxon>Pseudomonadati</taxon>
        <taxon>Thermodesulfobacteriota</taxon>
        <taxon>Desulfuromonadia</taxon>
        <taxon>Desulfuromonadales</taxon>
        <taxon>Trichloromonadaceae</taxon>
        <taxon>Trichloromonas</taxon>
    </lineage>
</organism>
<dbReference type="GO" id="GO:0007165">
    <property type="term" value="P:signal transduction"/>
    <property type="evidence" value="ECO:0007669"/>
    <property type="project" value="InterPro"/>
</dbReference>
<dbReference type="InterPro" id="IPR048904">
    <property type="entry name" value="Mcp40H-20-like_sensor"/>
</dbReference>
<dbReference type="OrthoDB" id="9769359at2"/>
<dbReference type="InterPro" id="IPR003607">
    <property type="entry name" value="HD/PDEase_dom"/>
</dbReference>
<dbReference type="Gene3D" id="3.30.450.290">
    <property type="match status" value="1"/>
</dbReference>
<dbReference type="RefSeq" id="WP_092052341.1">
    <property type="nucleotide sequence ID" value="NZ_FOJJ01000001.1"/>
</dbReference>
<dbReference type="PROSITE" id="PS50885">
    <property type="entry name" value="HAMP"/>
    <property type="match status" value="1"/>
</dbReference>
<evidence type="ECO:0000313" key="6">
    <source>
        <dbReference type="EMBL" id="TRO83716.1"/>
    </source>
</evidence>
<dbReference type="SUPFAM" id="SSF158472">
    <property type="entry name" value="HAMP domain-like"/>
    <property type="match status" value="1"/>
</dbReference>
<dbReference type="CDD" id="cd06225">
    <property type="entry name" value="HAMP"/>
    <property type="match status" value="1"/>
</dbReference>
<dbReference type="PROSITE" id="PS51832">
    <property type="entry name" value="HD_GYP"/>
    <property type="match status" value="1"/>
</dbReference>
<dbReference type="Proteomes" id="UP000317155">
    <property type="component" value="Unassembled WGS sequence"/>
</dbReference>
<evidence type="ECO:0000256" key="1">
    <source>
        <dbReference type="SAM" id="Coils"/>
    </source>
</evidence>
<keyword evidence="1" id="KW-0175">Coiled coil</keyword>
<feature type="transmembrane region" description="Helical" evidence="3">
    <location>
        <begin position="176"/>
        <end position="198"/>
    </location>
</feature>
<protein>
    <submittedName>
        <fullName evidence="6">HD domain-containing protein</fullName>
    </submittedName>
</protein>
<dbReference type="PANTHER" id="PTHR43155">
    <property type="entry name" value="CYCLIC DI-GMP PHOSPHODIESTERASE PA4108-RELATED"/>
    <property type="match status" value="1"/>
</dbReference>
<keyword evidence="7" id="KW-1185">Reference proteome</keyword>
<evidence type="ECO:0000256" key="3">
    <source>
        <dbReference type="SAM" id="Phobius"/>
    </source>
</evidence>
<dbReference type="EMBL" id="VJVV01000001">
    <property type="protein sequence ID" value="TRO83716.1"/>
    <property type="molecule type" value="Genomic_DNA"/>
</dbReference>
<name>A0A550JKH3_9BACT</name>
<dbReference type="CDD" id="cd00077">
    <property type="entry name" value="HDc"/>
    <property type="match status" value="1"/>
</dbReference>
<feature type="domain" description="HAMP" evidence="4">
    <location>
        <begin position="196"/>
        <end position="249"/>
    </location>
</feature>
<dbReference type="SUPFAM" id="SSF103190">
    <property type="entry name" value="Sensory domain-like"/>
    <property type="match status" value="1"/>
</dbReference>
<dbReference type="SMART" id="SM00304">
    <property type="entry name" value="HAMP"/>
    <property type="match status" value="1"/>
</dbReference>
<dbReference type="AlphaFoldDB" id="A0A550JKH3"/>
<dbReference type="InterPro" id="IPR029016">
    <property type="entry name" value="GAF-like_dom_sf"/>
</dbReference>
<dbReference type="InterPro" id="IPR003660">
    <property type="entry name" value="HAMP_dom"/>
</dbReference>
<dbReference type="InterPro" id="IPR003018">
    <property type="entry name" value="GAF"/>
</dbReference>
<keyword evidence="3" id="KW-0472">Membrane</keyword>
<evidence type="ECO:0000256" key="2">
    <source>
        <dbReference type="SAM" id="MobiDB-lite"/>
    </source>
</evidence>